<dbReference type="UniPathway" id="UPA00077">
    <property type="reaction ID" value="UER00155"/>
</dbReference>
<dbReference type="SUPFAM" id="SSF55083">
    <property type="entry name" value="6-hydroxymethyl-7,8-dihydropterin pyrophosphokinase, HPPK"/>
    <property type="match status" value="1"/>
</dbReference>
<dbReference type="GO" id="GO:0005524">
    <property type="term" value="F:ATP binding"/>
    <property type="evidence" value="ECO:0007669"/>
    <property type="project" value="UniProtKB-KW"/>
</dbReference>
<dbReference type="GO" id="GO:0046656">
    <property type="term" value="P:folic acid biosynthetic process"/>
    <property type="evidence" value="ECO:0007669"/>
    <property type="project" value="UniProtKB-KW"/>
</dbReference>
<dbReference type="CDD" id="cd00483">
    <property type="entry name" value="HPPK"/>
    <property type="match status" value="1"/>
</dbReference>
<keyword evidence="6" id="KW-0067">ATP-binding</keyword>
<dbReference type="EC" id="2.7.6.3" evidence="2"/>
<organism evidence="9">
    <name type="scientific">freshwater metagenome</name>
    <dbReference type="NCBI Taxonomy" id="449393"/>
    <lineage>
        <taxon>unclassified sequences</taxon>
        <taxon>metagenomes</taxon>
        <taxon>ecological metagenomes</taxon>
    </lineage>
</organism>
<keyword evidence="3" id="KW-0808">Transferase</keyword>
<dbReference type="InterPro" id="IPR035907">
    <property type="entry name" value="Hppk_sf"/>
</dbReference>
<evidence type="ECO:0000256" key="7">
    <source>
        <dbReference type="ARBA" id="ARBA00022909"/>
    </source>
</evidence>
<protein>
    <recommendedName>
        <fullName evidence="2">2-amino-4-hydroxy-6-hydroxymethyldihydropteridine diphosphokinase</fullName>
        <ecNumber evidence="2">2.7.6.3</ecNumber>
    </recommendedName>
</protein>
<evidence type="ECO:0000313" key="9">
    <source>
        <dbReference type="EMBL" id="CAB4544534.1"/>
    </source>
</evidence>
<dbReference type="Gene3D" id="3.30.70.560">
    <property type="entry name" value="7,8-Dihydro-6-hydroxymethylpterin-pyrophosphokinase HPPK"/>
    <property type="match status" value="1"/>
</dbReference>
<reference evidence="9" key="1">
    <citation type="submission" date="2020-05" db="EMBL/GenBank/DDBJ databases">
        <authorList>
            <person name="Chiriac C."/>
            <person name="Salcher M."/>
            <person name="Ghai R."/>
            <person name="Kavagutti S V."/>
        </authorList>
    </citation>
    <scope>NUCLEOTIDE SEQUENCE</scope>
</reference>
<dbReference type="EMBL" id="CAEZSO010000108">
    <property type="protein sequence ID" value="CAB4544534.1"/>
    <property type="molecule type" value="Genomic_DNA"/>
</dbReference>
<evidence type="ECO:0000256" key="5">
    <source>
        <dbReference type="ARBA" id="ARBA00022777"/>
    </source>
</evidence>
<evidence type="ECO:0000256" key="6">
    <source>
        <dbReference type="ARBA" id="ARBA00022840"/>
    </source>
</evidence>
<keyword evidence="4" id="KW-0547">Nucleotide-binding</keyword>
<evidence type="ECO:0000256" key="3">
    <source>
        <dbReference type="ARBA" id="ARBA00022679"/>
    </source>
</evidence>
<evidence type="ECO:0000259" key="8">
    <source>
        <dbReference type="PROSITE" id="PS00794"/>
    </source>
</evidence>
<evidence type="ECO:0000256" key="4">
    <source>
        <dbReference type="ARBA" id="ARBA00022741"/>
    </source>
</evidence>
<dbReference type="GO" id="GO:0003848">
    <property type="term" value="F:2-amino-4-hydroxy-6-hydroxymethyldihydropteridine diphosphokinase activity"/>
    <property type="evidence" value="ECO:0007669"/>
    <property type="project" value="UniProtKB-EC"/>
</dbReference>
<dbReference type="AlphaFoldDB" id="A0A6J6C0A2"/>
<keyword evidence="5" id="KW-0418">Kinase</keyword>
<comment type="pathway">
    <text evidence="1">Cofactor biosynthesis; tetrahydrofolate biosynthesis; 2-amino-4-hydroxy-6-hydroxymethyl-7,8-dihydropteridine diphosphate from 7,8-dihydroneopterin triphosphate: step 4/4.</text>
</comment>
<proteinExistence type="predicted"/>
<evidence type="ECO:0000256" key="1">
    <source>
        <dbReference type="ARBA" id="ARBA00005051"/>
    </source>
</evidence>
<dbReference type="GO" id="GO:0016301">
    <property type="term" value="F:kinase activity"/>
    <property type="evidence" value="ECO:0007669"/>
    <property type="project" value="UniProtKB-KW"/>
</dbReference>
<dbReference type="GO" id="GO:0046654">
    <property type="term" value="P:tetrahydrofolate biosynthetic process"/>
    <property type="evidence" value="ECO:0007669"/>
    <property type="project" value="UniProtKB-UniPathway"/>
</dbReference>
<dbReference type="PANTHER" id="PTHR43071">
    <property type="entry name" value="2-AMINO-4-HYDROXY-6-HYDROXYMETHYLDIHYDROPTERIDINE PYROPHOSPHOKINASE"/>
    <property type="match status" value="1"/>
</dbReference>
<dbReference type="NCBIfam" id="TIGR01498">
    <property type="entry name" value="folK"/>
    <property type="match status" value="1"/>
</dbReference>
<dbReference type="InterPro" id="IPR000550">
    <property type="entry name" value="Hppk"/>
</dbReference>
<feature type="domain" description="7,8-dihydro-6-hydroxymethylpterin-pyrophosphokinase" evidence="8">
    <location>
        <begin position="89"/>
        <end position="100"/>
    </location>
</feature>
<dbReference type="PANTHER" id="PTHR43071:SF1">
    <property type="entry name" value="2-AMINO-4-HYDROXY-6-HYDROXYMETHYLDIHYDROPTERIDINE PYROPHOSPHOKINASE"/>
    <property type="match status" value="1"/>
</dbReference>
<accession>A0A6J6C0A2</accession>
<name>A0A6J6C0A2_9ZZZZ</name>
<dbReference type="Pfam" id="PF01288">
    <property type="entry name" value="HPPK"/>
    <property type="match status" value="1"/>
</dbReference>
<dbReference type="PROSITE" id="PS00794">
    <property type="entry name" value="HPPK"/>
    <property type="match status" value="1"/>
</dbReference>
<gene>
    <name evidence="9" type="ORF">UFOPK1446_00612</name>
</gene>
<sequence length="169" mass="18173">MTHHVVLSLGANLGDPLGALTSALEALAQTDGVEVLATSSFYGTAPIGGPDQPDYINAVAVLETTLAPMAILDLAHQIEADHDRVRQERWGPRTLDIDLVVYDDVVSEDPTLTIPHPRAHQRAFVLVPWHELEPDAVLATFGPIADLIEHVKDQDIAVVASPHHPGLAQ</sequence>
<evidence type="ECO:0000256" key="2">
    <source>
        <dbReference type="ARBA" id="ARBA00013253"/>
    </source>
</evidence>
<keyword evidence="7" id="KW-0289">Folate biosynthesis</keyword>